<dbReference type="SUPFAM" id="SSF53335">
    <property type="entry name" value="S-adenosyl-L-methionine-dependent methyltransferases"/>
    <property type="match status" value="1"/>
</dbReference>
<gene>
    <name evidence="2" type="ORF">F7R91_29235</name>
</gene>
<sequence length="311" mass="33656">MEVAVFPVLRVLAYEHLQEDDLVRPTCAQVFFDPADTETGIWAAHDLITAGCGVLDLGSGSGAAAAAMARSGARVHGVDQGVESVAWASQRYRSPQVTFATADFSVLSAEELLATAPQPLPRPLFITSNPPYVPFATQVDRPLPSIGGGMDGLRLLPAIIEHCRSLHSDLALTIGSYSTPRRAVRLLEAAGLRIHAVTLCSLPLSEFTLSNMERVSALENQDEVVLWRRTPQEPPAYFVIGLACRWSGVPDTDDEVRKRGRLNGEALMRLLHTAAASRTAQLEALDGAHVDGWSGPVRVLDLPACPDRQHW</sequence>
<name>A0A6H9UVM6_9ACTN</name>
<comment type="caution">
    <text evidence="2">The sequence shown here is derived from an EMBL/GenBank/DDBJ whole genome shotgun (WGS) entry which is preliminary data.</text>
</comment>
<keyword evidence="3" id="KW-1185">Reference proteome</keyword>
<protein>
    <submittedName>
        <fullName evidence="2">Methyltransferase domain-containing protein</fullName>
    </submittedName>
</protein>
<reference evidence="2 3" key="1">
    <citation type="submission" date="2019-09" db="EMBL/GenBank/DDBJ databases">
        <title>Screening of Novel Bioactive Compounds from Soil-Associated.</title>
        <authorList>
            <person name="Zhao S."/>
        </authorList>
    </citation>
    <scope>NUCLEOTIDE SEQUENCE [LARGE SCALE GENOMIC DNA]</scope>
    <source>
        <strain evidence="2 3">HIT-DPA4</strain>
    </source>
</reference>
<dbReference type="GO" id="GO:0008168">
    <property type="term" value="F:methyltransferase activity"/>
    <property type="evidence" value="ECO:0007669"/>
    <property type="project" value="UniProtKB-KW"/>
</dbReference>
<accession>A0A6H9UVM6</accession>
<proteinExistence type="predicted"/>
<evidence type="ECO:0000313" key="2">
    <source>
        <dbReference type="EMBL" id="KAB1142336.1"/>
    </source>
</evidence>
<dbReference type="EMBL" id="VZRB01000025">
    <property type="protein sequence ID" value="KAB1142336.1"/>
    <property type="molecule type" value="Genomic_DNA"/>
</dbReference>
<dbReference type="Gene3D" id="3.40.50.150">
    <property type="entry name" value="Vaccinia Virus protein VP39"/>
    <property type="match status" value="1"/>
</dbReference>
<dbReference type="InterPro" id="IPR041698">
    <property type="entry name" value="Methyltransf_25"/>
</dbReference>
<dbReference type="Pfam" id="PF13649">
    <property type="entry name" value="Methyltransf_25"/>
    <property type="match status" value="1"/>
</dbReference>
<dbReference type="Proteomes" id="UP000442707">
    <property type="component" value="Unassembled WGS sequence"/>
</dbReference>
<keyword evidence="2" id="KW-0489">Methyltransferase</keyword>
<keyword evidence="2" id="KW-0808">Transferase</keyword>
<organism evidence="2 3">
    <name type="scientific">Streptomyces luteolifulvus</name>
    <dbReference type="NCBI Taxonomy" id="2615112"/>
    <lineage>
        <taxon>Bacteria</taxon>
        <taxon>Bacillati</taxon>
        <taxon>Actinomycetota</taxon>
        <taxon>Actinomycetes</taxon>
        <taxon>Kitasatosporales</taxon>
        <taxon>Streptomycetaceae</taxon>
        <taxon>Streptomyces</taxon>
    </lineage>
</organism>
<evidence type="ECO:0000259" key="1">
    <source>
        <dbReference type="Pfam" id="PF13649"/>
    </source>
</evidence>
<dbReference type="AlphaFoldDB" id="A0A6H9UVM6"/>
<evidence type="ECO:0000313" key="3">
    <source>
        <dbReference type="Proteomes" id="UP000442707"/>
    </source>
</evidence>
<feature type="domain" description="Methyltransferase" evidence="1">
    <location>
        <begin position="54"/>
        <end position="109"/>
    </location>
</feature>
<dbReference type="GO" id="GO:0032259">
    <property type="term" value="P:methylation"/>
    <property type="evidence" value="ECO:0007669"/>
    <property type="project" value="UniProtKB-KW"/>
</dbReference>
<dbReference type="InterPro" id="IPR029063">
    <property type="entry name" value="SAM-dependent_MTases_sf"/>
</dbReference>